<evidence type="ECO:0000256" key="1">
    <source>
        <dbReference type="SAM" id="MobiDB-lite"/>
    </source>
</evidence>
<reference evidence="2" key="1">
    <citation type="journal article" date="2019" name="Environ. Microbiol.">
        <title>Fungal ecological strategies reflected in gene transcription - a case study of two litter decomposers.</title>
        <authorList>
            <person name="Barbi F."/>
            <person name="Kohler A."/>
            <person name="Barry K."/>
            <person name="Baskaran P."/>
            <person name="Daum C."/>
            <person name="Fauchery L."/>
            <person name="Ihrmark K."/>
            <person name="Kuo A."/>
            <person name="LaButti K."/>
            <person name="Lipzen A."/>
            <person name="Morin E."/>
            <person name="Grigoriev I.V."/>
            <person name="Henrissat B."/>
            <person name="Lindahl B."/>
            <person name="Martin F."/>
        </authorList>
    </citation>
    <scope>NUCLEOTIDE SEQUENCE</scope>
    <source>
        <strain evidence="2">JB14</strain>
    </source>
</reference>
<dbReference type="InterPro" id="IPR036910">
    <property type="entry name" value="HMG_box_dom_sf"/>
</dbReference>
<keyword evidence="3" id="KW-1185">Reference proteome</keyword>
<protein>
    <submittedName>
        <fullName evidence="2">Uncharacterized protein</fullName>
    </submittedName>
</protein>
<dbReference type="EMBL" id="ML769394">
    <property type="protein sequence ID" value="KAE9407716.1"/>
    <property type="molecule type" value="Genomic_DNA"/>
</dbReference>
<name>A0A6A4IAM7_9AGAR</name>
<organism evidence="2 3">
    <name type="scientific">Gymnopus androsaceus JB14</name>
    <dbReference type="NCBI Taxonomy" id="1447944"/>
    <lineage>
        <taxon>Eukaryota</taxon>
        <taxon>Fungi</taxon>
        <taxon>Dikarya</taxon>
        <taxon>Basidiomycota</taxon>
        <taxon>Agaricomycotina</taxon>
        <taxon>Agaricomycetes</taxon>
        <taxon>Agaricomycetidae</taxon>
        <taxon>Agaricales</taxon>
        <taxon>Marasmiineae</taxon>
        <taxon>Omphalotaceae</taxon>
        <taxon>Gymnopus</taxon>
    </lineage>
</organism>
<feature type="compositionally biased region" description="Polar residues" evidence="1">
    <location>
        <begin position="64"/>
        <end position="80"/>
    </location>
</feature>
<gene>
    <name evidence="2" type="ORF">BT96DRAFT_986361</name>
</gene>
<proteinExistence type="predicted"/>
<dbReference type="Proteomes" id="UP000799118">
    <property type="component" value="Unassembled WGS sequence"/>
</dbReference>
<accession>A0A6A4IAM7</accession>
<sequence length="401" mass="45304">MPAMPPGLPSQSPPIRNHFYFFKMEWERLNLSDQFSYGLIQRTRWASQAWSQLTRKEKAQYRQRFSQWKQSHPNLDTQVKCQRRRRKNTKLSWPHEYPPPAPNSLSPSSLEDANNDTFVVLEKGLTFENPPDVPFFNINDLDGFIQSHPAAPFNPIDEYPVLARNRCSPLSLKNINMDGTFVGLEKGLTLENSPFFNVNRLEGLIQPHPVAPFNPVDPEVSFDWFPRSLTWGCSVTGTADACQHHFLDNLKLSFQGSSVNQPNTILRPSPVTPIPIALLELEASLWDEYLTETAKEAFGFSTHYALNFEMSGQLSPSPITPALSLSLEWEGITSYLVLDEPVSASEVSQVRFPDACLQEEVALSPPNGLDLQEDSVWIQFLDSLLLPSNNFANTYPSAYAS</sequence>
<dbReference type="SUPFAM" id="SSF47095">
    <property type="entry name" value="HMG-box"/>
    <property type="match status" value="1"/>
</dbReference>
<feature type="region of interest" description="Disordered" evidence="1">
    <location>
        <begin position="64"/>
        <end position="109"/>
    </location>
</feature>
<evidence type="ECO:0000313" key="2">
    <source>
        <dbReference type="EMBL" id="KAE9407716.1"/>
    </source>
</evidence>
<evidence type="ECO:0000313" key="3">
    <source>
        <dbReference type="Proteomes" id="UP000799118"/>
    </source>
</evidence>
<dbReference type="AlphaFoldDB" id="A0A6A4IAM7"/>